<dbReference type="Proteomes" id="UP000729402">
    <property type="component" value="Unassembled WGS sequence"/>
</dbReference>
<name>A0A8J5TKQ3_ZIZPA</name>
<gene>
    <name evidence="1" type="ORF">GUJ93_ZPchr0014g47242</name>
</gene>
<keyword evidence="2" id="KW-1185">Reference proteome</keyword>
<comment type="caution">
    <text evidence="1">The sequence shown here is derived from an EMBL/GenBank/DDBJ whole genome shotgun (WGS) entry which is preliminary data.</text>
</comment>
<evidence type="ECO:0000313" key="1">
    <source>
        <dbReference type="EMBL" id="KAG8081951.1"/>
    </source>
</evidence>
<dbReference type="AlphaFoldDB" id="A0A8J5TKQ3"/>
<proteinExistence type="predicted"/>
<reference evidence="1" key="1">
    <citation type="journal article" date="2021" name="bioRxiv">
        <title>Whole Genome Assembly and Annotation of Northern Wild Rice, Zizania palustris L., Supports a Whole Genome Duplication in the Zizania Genus.</title>
        <authorList>
            <person name="Haas M."/>
            <person name="Kono T."/>
            <person name="Macchietto M."/>
            <person name="Millas R."/>
            <person name="McGilp L."/>
            <person name="Shao M."/>
            <person name="Duquette J."/>
            <person name="Hirsch C.N."/>
            <person name="Kimball J."/>
        </authorList>
    </citation>
    <scope>NUCLEOTIDE SEQUENCE</scope>
    <source>
        <tissue evidence="1">Fresh leaf tissue</tissue>
    </source>
</reference>
<dbReference type="EMBL" id="JAAALK010000086">
    <property type="protein sequence ID" value="KAG8081951.1"/>
    <property type="molecule type" value="Genomic_DNA"/>
</dbReference>
<evidence type="ECO:0000313" key="2">
    <source>
        <dbReference type="Proteomes" id="UP000729402"/>
    </source>
</evidence>
<sequence length="110" mass="12594">MTESTLLNHIEVESSSKLRELDRLRAEEFDLLTKLEGLRVKIIEQERVVASFLAQVDALKQWLAGAVRQAQCCRRFFQDILGSNAKDQVVLQGVNAIRSWAIEAIRRELL</sequence>
<accession>A0A8J5TKQ3</accession>
<reference evidence="1" key="2">
    <citation type="submission" date="2021-02" db="EMBL/GenBank/DDBJ databases">
        <authorList>
            <person name="Kimball J.A."/>
            <person name="Haas M.W."/>
            <person name="Macchietto M."/>
            <person name="Kono T."/>
            <person name="Duquette J."/>
            <person name="Shao M."/>
        </authorList>
    </citation>
    <scope>NUCLEOTIDE SEQUENCE</scope>
    <source>
        <tissue evidence="1">Fresh leaf tissue</tissue>
    </source>
</reference>
<organism evidence="1 2">
    <name type="scientific">Zizania palustris</name>
    <name type="common">Northern wild rice</name>
    <dbReference type="NCBI Taxonomy" id="103762"/>
    <lineage>
        <taxon>Eukaryota</taxon>
        <taxon>Viridiplantae</taxon>
        <taxon>Streptophyta</taxon>
        <taxon>Embryophyta</taxon>
        <taxon>Tracheophyta</taxon>
        <taxon>Spermatophyta</taxon>
        <taxon>Magnoliopsida</taxon>
        <taxon>Liliopsida</taxon>
        <taxon>Poales</taxon>
        <taxon>Poaceae</taxon>
        <taxon>BOP clade</taxon>
        <taxon>Oryzoideae</taxon>
        <taxon>Oryzeae</taxon>
        <taxon>Zizaniinae</taxon>
        <taxon>Zizania</taxon>
    </lineage>
</organism>
<protein>
    <submittedName>
        <fullName evidence="1">Uncharacterized protein</fullName>
    </submittedName>
</protein>